<evidence type="ECO:0000256" key="3">
    <source>
        <dbReference type="ARBA" id="ARBA00022692"/>
    </source>
</evidence>
<name>A0ABR9SF09_9BURK</name>
<evidence type="ECO:0000256" key="6">
    <source>
        <dbReference type="ARBA" id="ARBA00023136"/>
    </source>
</evidence>
<accession>A0ABR9SF09</accession>
<dbReference type="InterPro" id="IPR050368">
    <property type="entry name" value="ClC-type_chloride_channel"/>
</dbReference>
<dbReference type="InterPro" id="IPR001807">
    <property type="entry name" value="ClC"/>
</dbReference>
<feature type="transmembrane region" description="Helical" evidence="10">
    <location>
        <begin position="323"/>
        <end position="342"/>
    </location>
</feature>
<keyword evidence="4 10" id="KW-1133">Transmembrane helix</keyword>
<dbReference type="Gene3D" id="1.10.3080.10">
    <property type="entry name" value="Clc chloride channel"/>
    <property type="match status" value="1"/>
</dbReference>
<feature type="transmembrane region" description="Helical" evidence="10">
    <location>
        <begin position="171"/>
        <end position="195"/>
    </location>
</feature>
<dbReference type="PANTHER" id="PTHR43427">
    <property type="entry name" value="CHLORIDE CHANNEL PROTEIN CLC-E"/>
    <property type="match status" value="1"/>
</dbReference>
<feature type="transmembrane region" description="Helical" evidence="10">
    <location>
        <begin position="286"/>
        <end position="311"/>
    </location>
</feature>
<feature type="transmembrane region" description="Helical" evidence="10">
    <location>
        <begin position="349"/>
        <end position="372"/>
    </location>
</feature>
<evidence type="ECO:0000256" key="1">
    <source>
        <dbReference type="ARBA" id="ARBA00004141"/>
    </source>
</evidence>
<sequence length="448" mass="45699">MPPSHLHRHAPPEVLSAIRRDLADRREWQGRLVVLAFAGLAGGAVVAFTWLCERASGLFTALYTAHPLAPLLLTPLLCAAIVALTRRFAAGASGSGIPQVIAALDPAVPSRSRGLFVSLRLALAKMGLTALGLLGGLPIGREGPSVQIAAGVMLHARRWLPPGASIRPHGLLVAGGAAGIAAAFNAPLAGVMFAIEELTPRMEQRSSGLVVAAIVLAGLVAVSAFGNSAYFGVIHAAPLDWTFLGPAALVVGVSGLVGGVFSRLLHTSLSGTGTDPASRWRRRQPVLFAAACGLVVAAVGVASGGASFGAGYHYTRELVAGQATLPLLYVTLRLVATWIALWSGVPGGLFAPSLAIGAGLGHDVALLCGSAGQSPALIALGMAGFLAAITQAPITAFIIVMEMVDGHALVLSLMAAALLSSLIARWIAQPLYPALAAGQLARLEPAKP</sequence>
<evidence type="ECO:0000313" key="12">
    <source>
        <dbReference type="Proteomes" id="UP000715965"/>
    </source>
</evidence>
<evidence type="ECO:0000313" key="11">
    <source>
        <dbReference type="EMBL" id="MBE7940322.1"/>
    </source>
</evidence>
<feature type="transmembrane region" description="Helical" evidence="10">
    <location>
        <begin position="378"/>
        <end position="401"/>
    </location>
</feature>
<evidence type="ECO:0000256" key="9">
    <source>
        <dbReference type="ARBA" id="ARBA00023303"/>
    </source>
</evidence>
<dbReference type="PANTHER" id="PTHR43427:SF6">
    <property type="entry name" value="CHLORIDE CHANNEL PROTEIN CLC-E"/>
    <property type="match status" value="1"/>
</dbReference>
<keyword evidence="9" id="KW-0407">Ion channel</keyword>
<feature type="transmembrane region" description="Helical" evidence="10">
    <location>
        <begin position="207"/>
        <end position="231"/>
    </location>
</feature>
<dbReference type="EMBL" id="JADDOJ010000020">
    <property type="protein sequence ID" value="MBE7940322.1"/>
    <property type="molecule type" value="Genomic_DNA"/>
</dbReference>
<evidence type="ECO:0000256" key="7">
    <source>
        <dbReference type="ARBA" id="ARBA00023173"/>
    </source>
</evidence>
<keyword evidence="5" id="KW-0406">Ion transport</keyword>
<reference evidence="11 12" key="1">
    <citation type="submission" date="2020-10" db="EMBL/GenBank/DDBJ databases">
        <title>Draft genome of Ramlibacter aquaticus LMG 30558.</title>
        <authorList>
            <person name="Props R."/>
        </authorList>
    </citation>
    <scope>NUCLEOTIDE SEQUENCE [LARGE SCALE GENOMIC DNA]</scope>
    <source>
        <strain evidence="11 12">LMG 30558</strain>
    </source>
</reference>
<dbReference type="InterPro" id="IPR014743">
    <property type="entry name" value="Cl-channel_core"/>
</dbReference>
<proteinExistence type="predicted"/>
<keyword evidence="8" id="KW-0868">Chloride</keyword>
<dbReference type="SUPFAM" id="SSF81340">
    <property type="entry name" value="Clc chloride channel"/>
    <property type="match status" value="1"/>
</dbReference>
<comment type="subcellular location">
    <subcellularLocation>
        <location evidence="1">Membrane</location>
        <topology evidence="1">Multi-pass membrane protein</topology>
    </subcellularLocation>
</comment>
<feature type="transmembrane region" description="Helical" evidence="10">
    <location>
        <begin position="408"/>
        <end position="428"/>
    </location>
</feature>
<dbReference type="CDD" id="cd01034">
    <property type="entry name" value="EriC_like"/>
    <property type="match status" value="1"/>
</dbReference>
<organism evidence="11 12">
    <name type="scientific">Ramlibacter aquaticus</name>
    <dbReference type="NCBI Taxonomy" id="2780094"/>
    <lineage>
        <taxon>Bacteria</taxon>
        <taxon>Pseudomonadati</taxon>
        <taxon>Pseudomonadota</taxon>
        <taxon>Betaproteobacteria</taxon>
        <taxon>Burkholderiales</taxon>
        <taxon>Comamonadaceae</taxon>
        <taxon>Ramlibacter</taxon>
    </lineage>
</organism>
<dbReference type="Proteomes" id="UP000715965">
    <property type="component" value="Unassembled WGS sequence"/>
</dbReference>
<dbReference type="PRINTS" id="PR00762">
    <property type="entry name" value="CLCHANNEL"/>
</dbReference>
<evidence type="ECO:0000256" key="5">
    <source>
        <dbReference type="ARBA" id="ARBA00023065"/>
    </source>
</evidence>
<comment type="caution">
    <text evidence="11">The sequence shown here is derived from an EMBL/GenBank/DDBJ whole genome shotgun (WGS) entry which is preliminary data.</text>
</comment>
<dbReference type="Pfam" id="PF00654">
    <property type="entry name" value="Voltage_CLC"/>
    <property type="match status" value="1"/>
</dbReference>
<protein>
    <submittedName>
        <fullName evidence="11">Chloride channel protein</fullName>
    </submittedName>
</protein>
<evidence type="ECO:0000256" key="4">
    <source>
        <dbReference type="ARBA" id="ARBA00022989"/>
    </source>
</evidence>
<feature type="transmembrane region" description="Helical" evidence="10">
    <location>
        <begin position="63"/>
        <end position="84"/>
    </location>
</feature>
<keyword evidence="3 10" id="KW-0812">Transmembrane</keyword>
<keyword evidence="2" id="KW-0813">Transport</keyword>
<dbReference type="RefSeq" id="WP_193779866.1">
    <property type="nucleotide sequence ID" value="NZ_JADDOJ010000020.1"/>
</dbReference>
<keyword evidence="6 10" id="KW-0472">Membrane</keyword>
<evidence type="ECO:0000256" key="2">
    <source>
        <dbReference type="ARBA" id="ARBA00022448"/>
    </source>
</evidence>
<keyword evidence="12" id="KW-1185">Reference proteome</keyword>
<keyword evidence="7" id="KW-0869">Chloride channel</keyword>
<gene>
    <name evidence="11" type="ORF">IM725_07040</name>
</gene>
<feature type="transmembrane region" description="Helical" evidence="10">
    <location>
        <begin position="243"/>
        <end position="265"/>
    </location>
</feature>
<evidence type="ECO:0000256" key="10">
    <source>
        <dbReference type="SAM" id="Phobius"/>
    </source>
</evidence>
<feature type="transmembrane region" description="Helical" evidence="10">
    <location>
        <begin position="121"/>
        <end position="139"/>
    </location>
</feature>
<feature type="transmembrane region" description="Helical" evidence="10">
    <location>
        <begin position="32"/>
        <end position="51"/>
    </location>
</feature>
<evidence type="ECO:0000256" key="8">
    <source>
        <dbReference type="ARBA" id="ARBA00023214"/>
    </source>
</evidence>